<reference evidence="1 2" key="1">
    <citation type="journal article" date="2019" name="Sci. Rep.">
        <title>Orb-weaving spider Araneus ventricosus genome elucidates the spidroin gene catalogue.</title>
        <authorList>
            <person name="Kono N."/>
            <person name="Nakamura H."/>
            <person name="Ohtoshi R."/>
            <person name="Moran D.A.P."/>
            <person name="Shinohara A."/>
            <person name="Yoshida Y."/>
            <person name="Fujiwara M."/>
            <person name="Mori M."/>
            <person name="Tomita M."/>
            <person name="Arakawa K."/>
        </authorList>
    </citation>
    <scope>NUCLEOTIDE SEQUENCE [LARGE SCALE GENOMIC DNA]</scope>
</reference>
<keyword evidence="2" id="KW-1185">Reference proteome</keyword>
<evidence type="ECO:0000313" key="1">
    <source>
        <dbReference type="EMBL" id="GBN05511.1"/>
    </source>
</evidence>
<dbReference type="Proteomes" id="UP000499080">
    <property type="component" value="Unassembled WGS sequence"/>
</dbReference>
<organism evidence="1 2">
    <name type="scientific">Araneus ventricosus</name>
    <name type="common">Orbweaver spider</name>
    <name type="synonym">Epeira ventricosa</name>
    <dbReference type="NCBI Taxonomy" id="182803"/>
    <lineage>
        <taxon>Eukaryota</taxon>
        <taxon>Metazoa</taxon>
        <taxon>Ecdysozoa</taxon>
        <taxon>Arthropoda</taxon>
        <taxon>Chelicerata</taxon>
        <taxon>Arachnida</taxon>
        <taxon>Araneae</taxon>
        <taxon>Araneomorphae</taxon>
        <taxon>Entelegynae</taxon>
        <taxon>Araneoidea</taxon>
        <taxon>Araneidae</taxon>
        <taxon>Araneus</taxon>
    </lineage>
</organism>
<name>A0A4Y2KT39_ARAVE</name>
<gene>
    <name evidence="1" type="ORF">AVEN_37000_1</name>
</gene>
<dbReference type="AlphaFoldDB" id="A0A4Y2KT39"/>
<evidence type="ECO:0000313" key="2">
    <source>
        <dbReference type="Proteomes" id="UP000499080"/>
    </source>
</evidence>
<sequence length="131" mass="14876">MIARSPSGLVMKYRLRYPILTNIHMVCGLILAKSTDKSEPSSSRSGSGRRSLKFGILERNKRIGLRIELEIVNSDSRLDSRDRRRLRSQISARDSAPVTGVLRPRGIEANLWLDSSFGELRTHPSIPWENF</sequence>
<accession>A0A4Y2KT39</accession>
<dbReference type="EMBL" id="BGPR01004975">
    <property type="protein sequence ID" value="GBN05511.1"/>
    <property type="molecule type" value="Genomic_DNA"/>
</dbReference>
<proteinExistence type="predicted"/>
<protein>
    <submittedName>
        <fullName evidence="1">Uncharacterized protein</fullName>
    </submittedName>
</protein>
<comment type="caution">
    <text evidence="1">The sequence shown here is derived from an EMBL/GenBank/DDBJ whole genome shotgun (WGS) entry which is preliminary data.</text>
</comment>